<dbReference type="SUPFAM" id="SSF48613">
    <property type="entry name" value="Heme oxygenase-like"/>
    <property type="match status" value="1"/>
</dbReference>
<name>A0A1U9QL82_STRNV</name>
<sequence>MDDNVKLLIELAQKETAEQPSDNEFLDLLEAGQLPKETLGTLAGDLYRLVLSDRRSFALLASRFPSPPAGDLFLAMADGEGQALRLLLDFGAALGLDEQRLAAQEPRPLAQAYPAYLTQTALFGTRSDMALALLANVKDSGHQYARTADALRSRYGFSKESVEHFLFFAETPQELLDQAAATLAEGLSSGDVPADALRTARMVKAYESVFWSSLTKDVISH</sequence>
<evidence type="ECO:0000313" key="3">
    <source>
        <dbReference type="EMBL" id="AQU64937.1"/>
    </source>
</evidence>
<evidence type="ECO:0000259" key="2">
    <source>
        <dbReference type="Pfam" id="PF03070"/>
    </source>
</evidence>
<reference evidence="3 4" key="1">
    <citation type="submission" date="2016-11" db="EMBL/GenBank/DDBJ databases">
        <title>Complete genome sequence of Streptomyces niveus SCSIO 3406.</title>
        <authorList>
            <person name="Zhu Q."/>
            <person name="Cheng W."/>
            <person name="Song Y."/>
            <person name="Li Q."/>
            <person name="Ju J."/>
        </authorList>
    </citation>
    <scope>NUCLEOTIDE SEQUENCE [LARGE SCALE GENOMIC DNA]</scope>
    <source>
        <strain evidence="3 4">SCSIO 3406</strain>
    </source>
</reference>
<evidence type="ECO:0000313" key="4">
    <source>
        <dbReference type="Proteomes" id="UP000189677"/>
    </source>
</evidence>
<accession>A0A1U9QL82</accession>
<dbReference type="Gene3D" id="1.20.910.10">
    <property type="entry name" value="Heme oxygenase-like"/>
    <property type="match status" value="1"/>
</dbReference>
<protein>
    <recommendedName>
        <fullName evidence="2">Thiaminase-2/PQQC domain-containing protein</fullName>
    </recommendedName>
</protein>
<dbReference type="KEGG" id="snw:BBN63_00300"/>
<dbReference type="Pfam" id="PF03070">
    <property type="entry name" value="TENA_THI-4"/>
    <property type="match status" value="1"/>
</dbReference>
<dbReference type="OrthoDB" id="3467339at2"/>
<dbReference type="InterPro" id="IPR004305">
    <property type="entry name" value="Thiaminase-2/PQQC"/>
</dbReference>
<gene>
    <name evidence="3" type="ORF">BBN63_00300</name>
</gene>
<feature type="domain" description="Thiaminase-2/PQQC" evidence="2">
    <location>
        <begin position="24"/>
        <end position="138"/>
    </location>
</feature>
<comment type="pathway">
    <text evidence="1">Cofactor biosynthesis; thiamine diphosphate biosynthesis.</text>
</comment>
<dbReference type="Proteomes" id="UP000189677">
    <property type="component" value="Chromosome"/>
</dbReference>
<dbReference type="AlphaFoldDB" id="A0A1U9QL82"/>
<organism evidence="3 4">
    <name type="scientific">Streptomyces niveus</name>
    <name type="common">Streptomyces spheroides</name>
    <dbReference type="NCBI Taxonomy" id="193462"/>
    <lineage>
        <taxon>Bacteria</taxon>
        <taxon>Bacillati</taxon>
        <taxon>Actinomycetota</taxon>
        <taxon>Actinomycetes</taxon>
        <taxon>Kitasatosporales</taxon>
        <taxon>Streptomycetaceae</taxon>
        <taxon>Streptomyces</taxon>
    </lineage>
</organism>
<keyword evidence="4" id="KW-1185">Reference proteome</keyword>
<dbReference type="RefSeq" id="WP_078073412.1">
    <property type="nucleotide sequence ID" value="NZ_CP018047.1"/>
</dbReference>
<evidence type="ECO:0000256" key="1">
    <source>
        <dbReference type="ARBA" id="ARBA00004948"/>
    </source>
</evidence>
<proteinExistence type="predicted"/>
<dbReference type="EMBL" id="CP018047">
    <property type="protein sequence ID" value="AQU64937.1"/>
    <property type="molecule type" value="Genomic_DNA"/>
</dbReference>
<dbReference type="InterPro" id="IPR016084">
    <property type="entry name" value="Haem_Oase-like_multi-hlx"/>
</dbReference>